<dbReference type="PANTHER" id="PTHR33567:SF3">
    <property type="entry name" value="CHROMATE ION TRANSPORTER (EUROFUNG)"/>
    <property type="match status" value="1"/>
</dbReference>
<dbReference type="InterPro" id="IPR014047">
    <property type="entry name" value="Chr_Tranpt_l_chain"/>
</dbReference>
<dbReference type="NCBIfam" id="TIGR00937">
    <property type="entry name" value="2A51"/>
    <property type="match status" value="1"/>
</dbReference>
<dbReference type="GO" id="GO:0005886">
    <property type="term" value="C:plasma membrane"/>
    <property type="evidence" value="ECO:0007669"/>
    <property type="project" value="UniProtKB-SubCell"/>
</dbReference>
<dbReference type="Pfam" id="PF02417">
    <property type="entry name" value="Chromate_transp"/>
    <property type="match status" value="2"/>
</dbReference>
<accession>A0AAD9YAP4</accession>
<comment type="subcellular location">
    <subcellularLocation>
        <location evidence="1">Cell membrane</location>
        <topology evidence="1">Multi-pass membrane protein</topology>
    </subcellularLocation>
</comment>
<keyword evidence="3" id="KW-1003">Cell membrane</keyword>
<feature type="transmembrane region" description="Helical" evidence="7">
    <location>
        <begin position="262"/>
        <end position="281"/>
    </location>
</feature>
<comment type="caution">
    <text evidence="8">The sequence shown here is derived from an EMBL/GenBank/DDBJ whole genome shotgun (WGS) entry which is preliminary data.</text>
</comment>
<evidence type="ECO:0000313" key="9">
    <source>
        <dbReference type="Proteomes" id="UP001281614"/>
    </source>
</evidence>
<dbReference type="Proteomes" id="UP001281614">
    <property type="component" value="Unassembled WGS sequence"/>
</dbReference>
<feature type="transmembrane region" description="Helical" evidence="7">
    <location>
        <begin position="152"/>
        <end position="170"/>
    </location>
</feature>
<evidence type="ECO:0000256" key="1">
    <source>
        <dbReference type="ARBA" id="ARBA00004651"/>
    </source>
</evidence>
<dbReference type="AlphaFoldDB" id="A0AAD9YAP4"/>
<proteinExistence type="inferred from homology"/>
<keyword evidence="4 7" id="KW-0812">Transmembrane</keyword>
<feature type="transmembrane region" description="Helical" evidence="7">
    <location>
        <begin position="85"/>
        <end position="105"/>
    </location>
</feature>
<keyword evidence="6 7" id="KW-0472">Membrane</keyword>
<evidence type="ECO:0000256" key="2">
    <source>
        <dbReference type="ARBA" id="ARBA00005262"/>
    </source>
</evidence>
<evidence type="ECO:0000256" key="5">
    <source>
        <dbReference type="ARBA" id="ARBA00022989"/>
    </source>
</evidence>
<dbReference type="GO" id="GO:0015109">
    <property type="term" value="F:chromate transmembrane transporter activity"/>
    <property type="evidence" value="ECO:0007669"/>
    <property type="project" value="InterPro"/>
</dbReference>
<dbReference type="PANTHER" id="PTHR33567">
    <property type="entry name" value="CHROMATE ION TRANSPORTER (EUROFUNG)"/>
    <property type="match status" value="1"/>
</dbReference>
<name>A0AAD9YAP4_COLKA</name>
<evidence type="ECO:0000256" key="7">
    <source>
        <dbReference type="SAM" id="Phobius"/>
    </source>
</evidence>
<reference evidence="8" key="1">
    <citation type="submission" date="2023-02" db="EMBL/GenBank/DDBJ databases">
        <title>Colletotrichum kahawae CIFC_Que2 genome sequencing and assembly.</title>
        <authorList>
            <person name="Baroncelli R."/>
        </authorList>
    </citation>
    <scope>NUCLEOTIDE SEQUENCE</scope>
    <source>
        <strain evidence="8">CIFC_Que2</strain>
    </source>
</reference>
<dbReference type="InterPro" id="IPR003370">
    <property type="entry name" value="Chromate_transpt"/>
</dbReference>
<organism evidence="8 9">
    <name type="scientific">Colletotrichum kahawae</name>
    <name type="common">Coffee berry disease fungus</name>
    <dbReference type="NCBI Taxonomy" id="34407"/>
    <lineage>
        <taxon>Eukaryota</taxon>
        <taxon>Fungi</taxon>
        <taxon>Dikarya</taxon>
        <taxon>Ascomycota</taxon>
        <taxon>Pezizomycotina</taxon>
        <taxon>Sordariomycetes</taxon>
        <taxon>Hypocreomycetidae</taxon>
        <taxon>Glomerellales</taxon>
        <taxon>Glomerellaceae</taxon>
        <taxon>Colletotrichum</taxon>
        <taxon>Colletotrichum gloeosporioides species complex</taxon>
    </lineage>
</organism>
<feature type="transmembrane region" description="Helical" evidence="7">
    <location>
        <begin position="231"/>
        <end position="250"/>
    </location>
</feature>
<keyword evidence="9" id="KW-1185">Reference proteome</keyword>
<evidence type="ECO:0000256" key="3">
    <source>
        <dbReference type="ARBA" id="ARBA00022475"/>
    </source>
</evidence>
<evidence type="ECO:0000256" key="6">
    <source>
        <dbReference type="ARBA" id="ARBA00023136"/>
    </source>
</evidence>
<comment type="similarity">
    <text evidence="2">Belongs to the chromate ion transporter (CHR) (TC 2.A.51) family.</text>
</comment>
<feature type="transmembrane region" description="Helical" evidence="7">
    <location>
        <begin position="330"/>
        <end position="358"/>
    </location>
</feature>
<protein>
    <submittedName>
        <fullName evidence="8">Chromate transporter</fullName>
    </submittedName>
</protein>
<sequence length="448" mass="47643">METRLRKTAEYAANIFKHNWHLGLTAFGGPPVHFKILHDRFVKRLQWIDEQMYQELFSISQALSGPASTKMVYCINLIRNGAPGAVLAFFIWSLPGAAGMYALSIGVSSIGTSPPRAVYALLSGLNAATVGIIALAAVELSNKAVTDGLTRTLVFLAAAAGMMYNALWYFPVLMAAAGVATVEYNMAGPSSSTQTSAQTRQEPVLSGATAPEPRVIPKEFRLDFSWKSGTALILAFFAIFLAAMTIRGVVADLPVLYRLFSNLYLAGTIIFGGGPVVIPLLREYVVAEDWVTPRDFLIGLAIAQSFPGPNFNFAVFLGGLTAANAGCSPLAGAVVAFIGIFTPGIVLVHGTMGVWGVLRSRPWVKAAVRGVNAAAVGLIYTAVYRIWQVGFLDEGFQAGRSLGDDPWWIVVAATAYVGGRYYGVAAPFAILLGAAMGLGRYGVVSGRG</sequence>
<keyword evidence="5 7" id="KW-1133">Transmembrane helix</keyword>
<dbReference type="EMBL" id="VYYT01000256">
    <property type="protein sequence ID" value="KAK2751998.1"/>
    <property type="molecule type" value="Genomic_DNA"/>
</dbReference>
<evidence type="ECO:0000256" key="4">
    <source>
        <dbReference type="ARBA" id="ARBA00022692"/>
    </source>
</evidence>
<feature type="transmembrane region" description="Helical" evidence="7">
    <location>
        <begin position="117"/>
        <end position="140"/>
    </location>
</feature>
<evidence type="ECO:0000313" key="8">
    <source>
        <dbReference type="EMBL" id="KAK2751998.1"/>
    </source>
</evidence>
<gene>
    <name evidence="8" type="ORF">CKAH01_06284</name>
</gene>
<dbReference type="PIRSF" id="PIRSF004810">
    <property type="entry name" value="ChrA"/>
    <property type="match status" value="1"/>
</dbReference>